<feature type="transmembrane region" description="Helical" evidence="6">
    <location>
        <begin position="219"/>
        <end position="238"/>
    </location>
</feature>
<dbReference type="Proteomes" id="UP001583177">
    <property type="component" value="Unassembled WGS sequence"/>
</dbReference>
<keyword evidence="8" id="KW-1185">Reference proteome</keyword>
<proteinExistence type="inferred from homology"/>
<accession>A0ABR3WKE0</accession>
<dbReference type="InterPro" id="IPR045225">
    <property type="entry name" value="Uracil/uridine/allantoin_perm"/>
</dbReference>
<evidence type="ECO:0000256" key="5">
    <source>
        <dbReference type="ARBA" id="ARBA00023136"/>
    </source>
</evidence>
<dbReference type="InterPro" id="IPR001248">
    <property type="entry name" value="Pur-cyt_permease"/>
</dbReference>
<evidence type="ECO:0000313" key="7">
    <source>
        <dbReference type="EMBL" id="KAL1864091.1"/>
    </source>
</evidence>
<feature type="transmembrane region" description="Helical" evidence="6">
    <location>
        <begin position="178"/>
        <end position="199"/>
    </location>
</feature>
<reference evidence="7 8" key="1">
    <citation type="journal article" date="2024" name="IMA Fungus">
        <title>IMA Genome - F19 : A genome assembly and annotation guide to empower mycologists, including annotated draft genome sequences of Ceratocystis pirilliformis, Diaporthe australafricana, Fusarium ophioides, Paecilomyces lecythidis, and Sporothrix stenoceras.</title>
        <authorList>
            <person name="Aylward J."/>
            <person name="Wilson A.M."/>
            <person name="Visagie C.M."/>
            <person name="Spraker J."/>
            <person name="Barnes I."/>
            <person name="Buitendag C."/>
            <person name="Ceriani C."/>
            <person name="Del Mar Angel L."/>
            <person name="du Plessis D."/>
            <person name="Fuchs T."/>
            <person name="Gasser K."/>
            <person name="Kramer D."/>
            <person name="Li W."/>
            <person name="Munsamy K."/>
            <person name="Piso A."/>
            <person name="Price J.L."/>
            <person name="Sonnekus B."/>
            <person name="Thomas C."/>
            <person name="van der Nest A."/>
            <person name="van Dijk A."/>
            <person name="van Heerden A."/>
            <person name="van Vuuren N."/>
            <person name="Yilmaz N."/>
            <person name="Duong T.A."/>
            <person name="van der Merwe N.A."/>
            <person name="Wingfield M.J."/>
            <person name="Wingfield B.D."/>
        </authorList>
    </citation>
    <scope>NUCLEOTIDE SEQUENCE [LARGE SCALE GENOMIC DNA]</scope>
    <source>
        <strain evidence="7 8">CMW 18300</strain>
    </source>
</reference>
<dbReference type="EMBL" id="JAWRVE010000071">
    <property type="protein sequence ID" value="KAL1864091.1"/>
    <property type="molecule type" value="Genomic_DNA"/>
</dbReference>
<keyword evidence="5 6" id="KW-0472">Membrane</keyword>
<comment type="subcellular location">
    <subcellularLocation>
        <location evidence="1">Membrane</location>
        <topology evidence="1">Multi-pass membrane protein</topology>
    </subcellularLocation>
</comment>
<evidence type="ECO:0000256" key="3">
    <source>
        <dbReference type="ARBA" id="ARBA00022692"/>
    </source>
</evidence>
<protein>
    <submittedName>
        <fullName evidence="7">Uncharacterized protein</fullName>
    </submittedName>
</protein>
<comment type="caution">
    <text evidence="7">The sequence shown here is derived from an EMBL/GenBank/DDBJ whole genome shotgun (WGS) entry which is preliminary data.</text>
</comment>
<evidence type="ECO:0000256" key="1">
    <source>
        <dbReference type="ARBA" id="ARBA00004141"/>
    </source>
</evidence>
<evidence type="ECO:0000256" key="6">
    <source>
        <dbReference type="SAM" id="Phobius"/>
    </source>
</evidence>
<feature type="transmembrane region" description="Helical" evidence="6">
    <location>
        <begin position="106"/>
        <end position="134"/>
    </location>
</feature>
<keyword evidence="4 6" id="KW-1133">Transmembrane helix</keyword>
<keyword evidence="3 6" id="KW-0812">Transmembrane</keyword>
<evidence type="ECO:0000256" key="2">
    <source>
        <dbReference type="ARBA" id="ARBA00008974"/>
    </source>
</evidence>
<sequence length="309" mass="34110">MDLASEGSATKRFIKSLEVPPPKGNTYAITRWVNDDLIPMDSSRRTWNGWKYVVYWATGGKLFLSRTCLTARTNHSCLHWMYPGFAIYNYNTGSAIIAYGLSAKQALAAGILSPIVLVAMCILCGITTTAATFIQVLSGFGTFYGPISGVLVADFWIVRKRLIKMRDLYIGNEESIYWYWNGFNWRAFVAFAVSIAPALPGYIMSCANIDGEPNNAMKISRLGFIIGFVVAVVVYPLLNFISPPRGLGEGVDHHDEDTFILPSAFDQSKPTQGKYSIVEGVADVDSRDSDNGRADKTVVGAEKRLPLKF</sequence>
<evidence type="ECO:0000313" key="8">
    <source>
        <dbReference type="Proteomes" id="UP001583177"/>
    </source>
</evidence>
<evidence type="ECO:0000256" key="4">
    <source>
        <dbReference type="ARBA" id="ARBA00022989"/>
    </source>
</evidence>
<gene>
    <name evidence="7" type="ORF">Daus18300_007871</name>
</gene>
<feature type="transmembrane region" description="Helical" evidence="6">
    <location>
        <begin position="140"/>
        <end position="158"/>
    </location>
</feature>
<dbReference type="Gene3D" id="1.10.4160.10">
    <property type="entry name" value="Hydantoin permease"/>
    <property type="match status" value="1"/>
</dbReference>
<dbReference type="PANTHER" id="PTHR30618:SF15">
    <property type="entry name" value="NICOTINAMIDE RIBOSIDE TRANSPORTER 1-RELATED"/>
    <property type="match status" value="1"/>
</dbReference>
<comment type="similarity">
    <text evidence="2">Belongs to the purine-cytosine permease (2.A.39) family.</text>
</comment>
<name>A0ABR3WKE0_9PEZI</name>
<organism evidence="7 8">
    <name type="scientific">Diaporthe australafricana</name>
    <dbReference type="NCBI Taxonomy" id="127596"/>
    <lineage>
        <taxon>Eukaryota</taxon>
        <taxon>Fungi</taxon>
        <taxon>Dikarya</taxon>
        <taxon>Ascomycota</taxon>
        <taxon>Pezizomycotina</taxon>
        <taxon>Sordariomycetes</taxon>
        <taxon>Sordariomycetidae</taxon>
        <taxon>Diaporthales</taxon>
        <taxon>Diaporthaceae</taxon>
        <taxon>Diaporthe</taxon>
    </lineage>
</organism>
<dbReference type="PANTHER" id="PTHR30618">
    <property type="entry name" value="NCS1 FAMILY PURINE/PYRIMIDINE TRANSPORTER"/>
    <property type="match status" value="1"/>
</dbReference>
<dbReference type="Pfam" id="PF02133">
    <property type="entry name" value="Transp_cyt_pur"/>
    <property type="match status" value="1"/>
</dbReference>